<name>A0A2K8SKV6_9NOSO</name>
<accession>A0A2K8SKV6</accession>
<dbReference type="EMBL" id="CP024785">
    <property type="protein sequence ID" value="AUB36047.1"/>
    <property type="molecule type" value="Genomic_DNA"/>
</dbReference>
<keyword evidence="1" id="KW-0808">Transferase</keyword>
<gene>
    <name evidence="1" type="ORF">COO91_01946</name>
</gene>
<dbReference type="InterPro" id="IPR029063">
    <property type="entry name" value="SAM-dependent_MTases_sf"/>
</dbReference>
<dbReference type="GO" id="GO:0008168">
    <property type="term" value="F:methyltransferase activity"/>
    <property type="evidence" value="ECO:0007669"/>
    <property type="project" value="UniProtKB-KW"/>
</dbReference>
<dbReference type="PRINTS" id="PR00507">
    <property type="entry name" value="N12N6MTFRASE"/>
</dbReference>
<dbReference type="AlphaFoldDB" id="A0A2K8SKV6"/>
<evidence type="ECO:0000313" key="1">
    <source>
        <dbReference type="EMBL" id="AUB36047.1"/>
    </source>
</evidence>
<dbReference type="GO" id="GO:0032259">
    <property type="term" value="P:methylation"/>
    <property type="evidence" value="ECO:0007669"/>
    <property type="project" value="UniProtKB-KW"/>
</dbReference>
<dbReference type="KEGG" id="nfl:COO91_01946"/>
<keyword evidence="2" id="KW-1185">Reference proteome</keyword>
<organism evidence="1 2">
    <name type="scientific">Nostoc flagelliforme CCNUN1</name>
    <dbReference type="NCBI Taxonomy" id="2038116"/>
    <lineage>
        <taxon>Bacteria</taxon>
        <taxon>Bacillati</taxon>
        <taxon>Cyanobacteriota</taxon>
        <taxon>Cyanophyceae</taxon>
        <taxon>Nostocales</taxon>
        <taxon>Nostocaceae</taxon>
        <taxon>Nostoc</taxon>
    </lineage>
</organism>
<dbReference type="SUPFAM" id="SSF53335">
    <property type="entry name" value="S-adenosyl-L-methionine-dependent methyltransferases"/>
    <property type="match status" value="1"/>
</dbReference>
<reference evidence="1 2" key="1">
    <citation type="submission" date="2017-11" db="EMBL/GenBank/DDBJ databases">
        <title>Complete genome of a free-living desiccation-tolerant cyanobacterium and its photosynthetic adaptation to extreme terrestrial habitat.</title>
        <authorList>
            <person name="Shang J."/>
        </authorList>
    </citation>
    <scope>NUCLEOTIDE SEQUENCE [LARGE SCALE GENOMIC DNA]</scope>
    <source>
        <strain evidence="1 2">CCNUN1</strain>
    </source>
</reference>
<sequence>MELVQTWLYRLADAWDAGNVPPPLSRIDSRSPLYQFTMMLASLWRYPDPNATRHAQDYSFQGVEDIWTSGHSTDQAKCKILVGIGITNGQMTWDAMMALKSLSGGSVIDPKRVKIEQLLNDLIGTRIPGYFPTPKPLAQRVVDLAGIRDGMRVLEPHGGSGSLCDAMKAKHPNVVLEVIEIDFDLREILELKGYNIIGHDFLAIQDVLWDRIIANPPFENLADIDHTLHAFDRLLPNGRLVTIMSVAWTFRKDKKAEDFRDWVNNVGGDWELLPEGAFYESDRPTGVRTGILVVNK</sequence>
<proteinExistence type="predicted"/>
<dbReference type="Proteomes" id="UP000232003">
    <property type="component" value="Chromosome"/>
</dbReference>
<protein>
    <submittedName>
        <fullName evidence="1">Adenine-specific DNA methylase</fullName>
    </submittedName>
</protein>
<keyword evidence="1" id="KW-0489">Methyltransferase</keyword>
<evidence type="ECO:0000313" key="2">
    <source>
        <dbReference type="Proteomes" id="UP000232003"/>
    </source>
</evidence>
<dbReference type="Gene3D" id="3.40.50.150">
    <property type="entry name" value="Vaccinia Virus protein VP39"/>
    <property type="match status" value="1"/>
</dbReference>